<evidence type="ECO:0000313" key="5">
    <source>
        <dbReference type="EMBL" id="SKA67121.1"/>
    </source>
</evidence>
<dbReference type="Gene3D" id="3.40.50.300">
    <property type="entry name" value="P-loop containing nucleotide triphosphate hydrolases"/>
    <property type="match status" value="1"/>
</dbReference>
<protein>
    <submittedName>
        <fullName evidence="5">Polyphosphate:nucleotide phosphotransferase, PPK2 family</fullName>
    </submittedName>
</protein>
<dbReference type="PANTHER" id="PTHR34383">
    <property type="entry name" value="POLYPHOSPHATE:AMP PHOSPHOTRANSFERASE-RELATED"/>
    <property type="match status" value="1"/>
</dbReference>
<name>A0A1T4VRJ9_9GAMM</name>
<sequence>MKISLESYLVKDKISLADISTKADPKVKREDVESKLFPQITQEICTLQERLWAENKHGLIILFQGMDAAGKDSAVKRVFSEVNPAGLSIVSFKAPSEEELDHDYLWRINRALPPRGVIGIFNRSHYEDVVTVRLHDLIKNGPLPDEIKNDSAIWKDRYEQICNWEKYLYQNGFHMIKIFLHVSKDEQRKRLAERLINPDKHYKFDLADIRERQYWDRYQDLYSEMLYRSSTKYAPWYVLPADNKWFTRLLIAMLVRDNLAAIDPQFPELSDDVKSQIHTVKSLFEDVDMKDFGDAILKLSKSKKK</sequence>
<evidence type="ECO:0000256" key="3">
    <source>
        <dbReference type="ARBA" id="ARBA00022777"/>
    </source>
</evidence>
<dbReference type="EMBL" id="FUXX01000040">
    <property type="protein sequence ID" value="SKA67121.1"/>
    <property type="molecule type" value="Genomic_DNA"/>
</dbReference>
<proteinExistence type="inferred from homology"/>
<keyword evidence="6" id="KW-1185">Reference proteome</keyword>
<organism evidence="5 6">
    <name type="scientific">Succinivibrio dextrinosolvens DSM 3072</name>
    <dbReference type="NCBI Taxonomy" id="1123324"/>
    <lineage>
        <taxon>Bacteria</taxon>
        <taxon>Pseudomonadati</taxon>
        <taxon>Pseudomonadota</taxon>
        <taxon>Gammaproteobacteria</taxon>
        <taxon>Aeromonadales</taxon>
        <taxon>Succinivibrionaceae</taxon>
        <taxon>Succinivibrio</taxon>
    </lineage>
</organism>
<reference evidence="6" key="1">
    <citation type="submission" date="2017-02" db="EMBL/GenBank/DDBJ databases">
        <authorList>
            <person name="Varghese N."/>
            <person name="Submissions S."/>
        </authorList>
    </citation>
    <scope>NUCLEOTIDE SEQUENCE [LARGE SCALE GENOMIC DNA]</scope>
    <source>
        <strain evidence="6">DSM 3072</strain>
    </source>
</reference>
<dbReference type="PIRSF" id="PIRSF028756">
    <property type="entry name" value="PPK2_prd"/>
    <property type="match status" value="1"/>
</dbReference>
<dbReference type="Proteomes" id="UP000242432">
    <property type="component" value="Unassembled WGS sequence"/>
</dbReference>
<dbReference type="InterPro" id="IPR022300">
    <property type="entry name" value="PPK2-rel_1"/>
</dbReference>
<feature type="domain" description="Polyphosphate kinase-2-related" evidence="4">
    <location>
        <begin position="31"/>
        <end position="262"/>
    </location>
</feature>
<evidence type="ECO:0000256" key="2">
    <source>
        <dbReference type="ARBA" id="ARBA00022679"/>
    </source>
</evidence>
<evidence type="ECO:0000256" key="1">
    <source>
        <dbReference type="ARBA" id="ARBA00009924"/>
    </source>
</evidence>
<dbReference type="NCBIfam" id="TIGR03709">
    <property type="entry name" value="PPK2_rel_1"/>
    <property type="match status" value="1"/>
</dbReference>
<dbReference type="SUPFAM" id="SSF52540">
    <property type="entry name" value="P-loop containing nucleoside triphosphate hydrolases"/>
    <property type="match status" value="1"/>
</dbReference>
<gene>
    <name evidence="5" type="ORF">SAMN02745213_01911</name>
</gene>
<dbReference type="AlphaFoldDB" id="A0A1T4VRJ9"/>
<dbReference type="InterPro" id="IPR016898">
    <property type="entry name" value="Polyphosphate_phosphotransfera"/>
</dbReference>
<comment type="similarity">
    <text evidence="1">Belongs to the polyphosphate kinase 2 (PPK2) family. Class I subfamily.</text>
</comment>
<dbReference type="STRING" id="83771.SAMN02910357_00775"/>
<accession>A0A1T4VRJ9</accession>
<dbReference type="InterPro" id="IPR022488">
    <property type="entry name" value="PPK2-related"/>
</dbReference>
<dbReference type="PANTHER" id="PTHR34383:SF3">
    <property type="entry name" value="POLYPHOSPHATE:AMP PHOSPHOTRANSFERASE"/>
    <property type="match status" value="1"/>
</dbReference>
<keyword evidence="3" id="KW-0418">Kinase</keyword>
<dbReference type="RefSeq" id="WP_143675657.1">
    <property type="nucleotide sequence ID" value="NZ_FUXX01000040.1"/>
</dbReference>
<dbReference type="Pfam" id="PF03976">
    <property type="entry name" value="PPK2"/>
    <property type="match status" value="1"/>
</dbReference>
<evidence type="ECO:0000313" key="6">
    <source>
        <dbReference type="Proteomes" id="UP000242432"/>
    </source>
</evidence>
<dbReference type="GO" id="GO:0006797">
    <property type="term" value="P:polyphosphate metabolic process"/>
    <property type="evidence" value="ECO:0007669"/>
    <property type="project" value="InterPro"/>
</dbReference>
<evidence type="ECO:0000259" key="4">
    <source>
        <dbReference type="Pfam" id="PF03976"/>
    </source>
</evidence>
<dbReference type="InterPro" id="IPR027417">
    <property type="entry name" value="P-loop_NTPase"/>
</dbReference>
<dbReference type="GO" id="GO:0008976">
    <property type="term" value="F:polyphosphate kinase activity"/>
    <property type="evidence" value="ECO:0007669"/>
    <property type="project" value="InterPro"/>
</dbReference>
<keyword evidence="2 5" id="KW-0808">Transferase</keyword>